<evidence type="ECO:0000313" key="5">
    <source>
        <dbReference type="EnsemblPlants" id="ONIVA08G15750.1"/>
    </source>
</evidence>
<dbReference type="Gene3D" id="1.20.1280.170">
    <property type="entry name" value="Exocyst complex component Exo70"/>
    <property type="match status" value="1"/>
</dbReference>
<dbReference type="PANTHER" id="PTHR12542">
    <property type="entry name" value="EXOCYST COMPLEX PROTEIN EXO70"/>
    <property type="match status" value="1"/>
</dbReference>
<keyword evidence="6" id="KW-1185">Reference proteome</keyword>
<keyword evidence="2 3" id="KW-0813">Transport</keyword>
<sequence length="290" mass="33686">MEPLFSAPSRHASMVPPPPICRRSTAVVSAAAAARKQEQTLRLFLQDIERSIVFGICKNPETTEFFRDHRRRLDDYFAAAKNLLQMLEHPVLASGDLHNRAKSLLVTVHMMLNDNPDKFGQVVIQLISSLEFLLDMNSRSLGLQGQQQVFLLNNMNFVLEQANNSTDLKLILGENWCLQRHVQLDQFLASYVEASWTPVMSSFIITRIPKILWPQQLFDKFNSRFEMTYNVQKTWKVTDPVIRQKLREKITQKVIPLYRMYLESYSEKKQKSARFNVEHLEAQLLEIFEG</sequence>
<keyword evidence="3" id="KW-0653">Protein transport</keyword>
<dbReference type="HOGENOM" id="CLU_961025_0_0_1"/>
<dbReference type="GO" id="GO:0000145">
    <property type="term" value="C:exocyst"/>
    <property type="evidence" value="ECO:0007669"/>
    <property type="project" value="InterPro"/>
</dbReference>
<comment type="similarity">
    <text evidence="1 3">Belongs to the EXO70 family.</text>
</comment>
<reference evidence="5" key="2">
    <citation type="submission" date="2018-04" db="EMBL/GenBank/DDBJ databases">
        <title>OnivRS2 (Oryza nivara Reference Sequence Version 2).</title>
        <authorList>
            <person name="Zhang J."/>
            <person name="Kudrna D."/>
            <person name="Lee S."/>
            <person name="Talag J."/>
            <person name="Rajasekar S."/>
            <person name="Welchert J."/>
            <person name="Hsing Y.-I."/>
            <person name="Wing R.A."/>
        </authorList>
    </citation>
    <scope>NUCLEOTIDE SEQUENCE [LARGE SCALE GENOMIC DNA]</scope>
    <source>
        <strain evidence="5">SL10</strain>
    </source>
</reference>
<evidence type="ECO:0000259" key="4">
    <source>
        <dbReference type="Pfam" id="PF03081"/>
    </source>
</evidence>
<dbReference type="AlphaFoldDB" id="A0A0E0IBV8"/>
<dbReference type="GO" id="GO:0006887">
    <property type="term" value="P:exocytosis"/>
    <property type="evidence" value="ECO:0007669"/>
    <property type="project" value="UniProtKB-KW"/>
</dbReference>
<dbReference type="Gramene" id="ONIVA08G15750.1">
    <property type="protein sequence ID" value="ONIVA08G15750.1"/>
    <property type="gene ID" value="ONIVA08G15750"/>
</dbReference>
<dbReference type="InterPro" id="IPR004140">
    <property type="entry name" value="Exo70"/>
</dbReference>
<reference evidence="5" key="1">
    <citation type="submission" date="2015-04" db="UniProtKB">
        <authorList>
            <consortium name="EnsemblPlants"/>
        </authorList>
    </citation>
    <scope>IDENTIFICATION</scope>
    <source>
        <strain evidence="5">SL10</strain>
    </source>
</reference>
<evidence type="ECO:0000313" key="6">
    <source>
        <dbReference type="Proteomes" id="UP000006591"/>
    </source>
</evidence>
<dbReference type="PANTHER" id="PTHR12542:SF44">
    <property type="entry name" value="EXOCYST SUBUNIT EXO70 FAMILY PROTEIN"/>
    <property type="match status" value="1"/>
</dbReference>
<protein>
    <recommendedName>
        <fullName evidence="3">Exocyst subunit Exo70 family protein</fullName>
    </recommendedName>
</protein>
<feature type="domain" description="Exocyst complex subunit Exo70 C-terminal" evidence="4">
    <location>
        <begin position="113"/>
        <end position="285"/>
    </location>
</feature>
<evidence type="ECO:0000256" key="1">
    <source>
        <dbReference type="ARBA" id="ARBA00006756"/>
    </source>
</evidence>
<dbReference type="eggNOG" id="KOG2344">
    <property type="taxonomic scope" value="Eukaryota"/>
</dbReference>
<dbReference type="STRING" id="4536.A0A0E0IBV8"/>
<keyword evidence="3" id="KW-0268">Exocytosis</keyword>
<dbReference type="InterPro" id="IPR046364">
    <property type="entry name" value="Exo70_C"/>
</dbReference>
<dbReference type="GO" id="GO:0005546">
    <property type="term" value="F:phosphatidylinositol-4,5-bisphosphate binding"/>
    <property type="evidence" value="ECO:0007669"/>
    <property type="project" value="InterPro"/>
</dbReference>
<dbReference type="Proteomes" id="UP000006591">
    <property type="component" value="Chromosome 8"/>
</dbReference>
<name>A0A0E0IBV8_ORYNI</name>
<dbReference type="GO" id="GO:0015031">
    <property type="term" value="P:protein transport"/>
    <property type="evidence" value="ECO:0007669"/>
    <property type="project" value="UniProtKB-KW"/>
</dbReference>
<proteinExistence type="inferred from homology"/>
<organism evidence="5">
    <name type="scientific">Oryza nivara</name>
    <name type="common">Indian wild rice</name>
    <name type="synonym">Oryza sativa f. spontanea</name>
    <dbReference type="NCBI Taxonomy" id="4536"/>
    <lineage>
        <taxon>Eukaryota</taxon>
        <taxon>Viridiplantae</taxon>
        <taxon>Streptophyta</taxon>
        <taxon>Embryophyta</taxon>
        <taxon>Tracheophyta</taxon>
        <taxon>Spermatophyta</taxon>
        <taxon>Magnoliopsida</taxon>
        <taxon>Liliopsida</taxon>
        <taxon>Poales</taxon>
        <taxon>Poaceae</taxon>
        <taxon>BOP clade</taxon>
        <taxon>Oryzoideae</taxon>
        <taxon>Oryzeae</taxon>
        <taxon>Oryzinae</taxon>
        <taxon>Oryza</taxon>
    </lineage>
</organism>
<accession>A0A0E0IBV8</accession>
<dbReference type="OMA" id="YSMQTTW"/>
<evidence type="ECO:0000256" key="2">
    <source>
        <dbReference type="ARBA" id="ARBA00022448"/>
    </source>
</evidence>
<dbReference type="EnsemblPlants" id="ONIVA08G15750.1">
    <property type="protein sequence ID" value="ONIVA08G15750.1"/>
    <property type="gene ID" value="ONIVA08G15750"/>
</dbReference>
<dbReference type="InterPro" id="IPR016159">
    <property type="entry name" value="Cullin_repeat-like_dom_sf"/>
</dbReference>
<dbReference type="SUPFAM" id="SSF74788">
    <property type="entry name" value="Cullin repeat-like"/>
    <property type="match status" value="1"/>
</dbReference>
<comment type="function">
    <text evidence="3">Component of the exocyst complex.</text>
</comment>
<evidence type="ECO:0000256" key="3">
    <source>
        <dbReference type="RuleBase" id="RU365026"/>
    </source>
</evidence>
<dbReference type="Pfam" id="PF03081">
    <property type="entry name" value="Exo70_C"/>
    <property type="match status" value="1"/>
</dbReference>